<accession>A0A8H6D7F9</accession>
<dbReference type="OrthoDB" id="5076671at2759"/>
<name>A0A8H6D7F9_9HYPO</name>
<sequence length="481" mass="52286">MFVYHGIVDQVTSSSVEYIVAILPSRVEVGSPCIVLCLPGIHGPRPQTEHRDVQAPGAVHSFEAFIETMNIAPGGKAATFTSGLYDLVMHLPRDMAMLHLSFLHGREGSAISSSMGLIMHQPLFAAKSKDYIQNIFLGSVHLENQFQGYVVAVVVSNKEGELANVTNACITWNAKTASTTAVVPPPVSGTLLHIEELESKEQSEDAELGQPHFVINNQSHEFQGRIGLCESRKHALELSLRSHYNHRLPTSKDWSVVAIPQLDEYQEILLNMVSVFGSKAIVINNDSTDVVTCTIEPNDAEWFGIGISSAGVILAALGMPTVASPLVGLCVAWSGLLLAIGSFADTLSTSDDAKSMVLYPKDQMDKAATGWFTYWGIIMMKHSVEDNGYKLVGTSYQIPQANAGSYQVRNIPRTTNVKKRTLFGINLGNRSQLSHRRLLGIRGVMPDANPDIYGDPGTPNEGDILSYDSNGTVLGSWTDTF</sequence>
<keyword evidence="2" id="KW-1185">Reference proteome</keyword>
<dbReference type="AlphaFoldDB" id="A0A8H6D7F9"/>
<gene>
    <name evidence="1" type="ORF">FMUND_11240</name>
</gene>
<proteinExistence type="predicted"/>
<reference evidence="1 2" key="1">
    <citation type="submission" date="2020-05" db="EMBL/GenBank/DDBJ databases">
        <title>Identification and distribution of gene clusters putatively required for synthesis of sphingolipid metabolism inhibitors in phylogenetically diverse species of the filamentous fungus Fusarium.</title>
        <authorList>
            <person name="Kim H.-S."/>
            <person name="Busman M."/>
            <person name="Brown D.W."/>
            <person name="Divon H."/>
            <person name="Uhlig S."/>
            <person name="Proctor R.H."/>
        </authorList>
    </citation>
    <scope>NUCLEOTIDE SEQUENCE [LARGE SCALE GENOMIC DNA]</scope>
    <source>
        <strain evidence="1 2">NRRL 66235</strain>
    </source>
</reference>
<evidence type="ECO:0000313" key="2">
    <source>
        <dbReference type="Proteomes" id="UP000544331"/>
    </source>
</evidence>
<organism evidence="1 2">
    <name type="scientific">Fusarium mundagurra</name>
    <dbReference type="NCBI Taxonomy" id="1567541"/>
    <lineage>
        <taxon>Eukaryota</taxon>
        <taxon>Fungi</taxon>
        <taxon>Dikarya</taxon>
        <taxon>Ascomycota</taxon>
        <taxon>Pezizomycotina</taxon>
        <taxon>Sordariomycetes</taxon>
        <taxon>Hypocreomycetidae</taxon>
        <taxon>Hypocreales</taxon>
        <taxon>Nectriaceae</taxon>
        <taxon>Fusarium</taxon>
        <taxon>Fusarium fujikuroi species complex</taxon>
    </lineage>
</organism>
<dbReference type="Proteomes" id="UP000544331">
    <property type="component" value="Unassembled WGS sequence"/>
</dbReference>
<comment type="caution">
    <text evidence="1">The sequence shown here is derived from an EMBL/GenBank/DDBJ whole genome shotgun (WGS) entry which is preliminary data.</text>
</comment>
<evidence type="ECO:0000313" key="1">
    <source>
        <dbReference type="EMBL" id="KAF5707186.1"/>
    </source>
</evidence>
<protein>
    <submittedName>
        <fullName evidence="1">Uncharacterized protein</fullName>
    </submittedName>
</protein>
<dbReference type="EMBL" id="JAAOAN010000432">
    <property type="protein sequence ID" value="KAF5707186.1"/>
    <property type="molecule type" value="Genomic_DNA"/>
</dbReference>